<name>A0ACC3A0L4_9EURO</name>
<proteinExistence type="predicted"/>
<organism evidence="1 2">
    <name type="scientific">Neophaeococcomyces mojaviensis</name>
    <dbReference type="NCBI Taxonomy" id="3383035"/>
    <lineage>
        <taxon>Eukaryota</taxon>
        <taxon>Fungi</taxon>
        <taxon>Dikarya</taxon>
        <taxon>Ascomycota</taxon>
        <taxon>Pezizomycotina</taxon>
        <taxon>Eurotiomycetes</taxon>
        <taxon>Chaetothyriomycetidae</taxon>
        <taxon>Chaetothyriales</taxon>
        <taxon>Chaetothyriales incertae sedis</taxon>
        <taxon>Neophaeococcomyces</taxon>
    </lineage>
</organism>
<evidence type="ECO:0000313" key="2">
    <source>
        <dbReference type="Proteomes" id="UP001172386"/>
    </source>
</evidence>
<accession>A0ACC3A0L4</accession>
<sequence>MAKDAGQKVHARRHPRKIIEDNSIVPKQYWPCLSSLMLTNPVDDLSDIRRAKGERAQGTCEWLFTEEKYNTWWTDSSPRLLCLVGDAGIGKTMISKFLVEELQEIAARKSSVTVAYFFCDNKVDRRRTSTAVLRGLLMQILQQRPQLFKRIEADYSLMQHKLAENFDALARNFREMLCSDNVGELYLLIDGLDECEDQSRREILLFVKELYLEGTRTRKHSSRLILTYRPPAATYSWFQDEQHTVYVTSAKINNDLAAFIKERVEKLSRSRQWSSSLEDKVKRELKNKAGGTFLWISLILEELSETTSNVRIHQKIMQLPSTLYEVYDRILDNIRGEDIEDTVFILQLLVAARRPLTVGELAMAYILKLNQDKGEIGLSEDMWNDAKDVFQYCGALVYHDKQTDTVNFVHQSVKDYLTDRAYLPHTKLARYHVIMQVADQIFFQLCWTYLGIREFEHGLKILAQGRRECLIPQTFQSEVPHTHALRQYAANNYWEHALAAGGAFAKDLDCKTFAKLPTLRDWLLLQAARSGELAIVRILVDNGADIKAKTIGGVTAIHWATEGGHIEVIQFLLDKEPLVTLVDFDGRTALHWAVFQYNQPVAQQLATHHGGSYLHVQDNYGWTALYLSVRIGVAVQIGQWESDASKAMTELLLRAGSDPNIQTHCGKTALHDASTLGLVDLAKLLHQYAAGTDIHDEEGKTASDRAIDSGFQEIIQLLDPNTSERLPPRG</sequence>
<gene>
    <name evidence="1" type="ORF">H2198_007415</name>
</gene>
<dbReference type="Proteomes" id="UP001172386">
    <property type="component" value="Unassembled WGS sequence"/>
</dbReference>
<dbReference type="EMBL" id="JAPDRQ010000155">
    <property type="protein sequence ID" value="KAJ9653417.1"/>
    <property type="molecule type" value="Genomic_DNA"/>
</dbReference>
<protein>
    <submittedName>
        <fullName evidence="1">Uncharacterized protein</fullName>
    </submittedName>
</protein>
<evidence type="ECO:0000313" key="1">
    <source>
        <dbReference type="EMBL" id="KAJ9653417.1"/>
    </source>
</evidence>
<comment type="caution">
    <text evidence="1">The sequence shown here is derived from an EMBL/GenBank/DDBJ whole genome shotgun (WGS) entry which is preliminary data.</text>
</comment>
<reference evidence="1" key="1">
    <citation type="submission" date="2022-10" db="EMBL/GenBank/DDBJ databases">
        <title>Culturing micro-colonial fungi from biological soil crusts in the Mojave desert and describing Neophaeococcomyces mojavensis, and introducing the new genera and species Taxawa tesnikishii.</title>
        <authorList>
            <person name="Kurbessoian T."/>
            <person name="Stajich J.E."/>
        </authorList>
    </citation>
    <scope>NUCLEOTIDE SEQUENCE</scope>
    <source>
        <strain evidence="1">JES_112</strain>
    </source>
</reference>
<keyword evidence="2" id="KW-1185">Reference proteome</keyword>